<evidence type="ECO:0000256" key="1">
    <source>
        <dbReference type="ARBA" id="ARBA00004651"/>
    </source>
</evidence>
<evidence type="ECO:0000256" key="4">
    <source>
        <dbReference type="ARBA" id="ARBA00022692"/>
    </source>
</evidence>
<reference evidence="11" key="2">
    <citation type="submission" date="2017-03" db="EMBL/GenBank/DDBJ databases">
        <authorList>
            <person name="Afonso C.L."/>
            <person name="Miller P.J."/>
            <person name="Scott M.A."/>
            <person name="Spackman E."/>
            <person name="Goraichik I."/>
            <person name="Dimitrov K.M."/>
            <person name="Suarez D.L."/>
            <person name="Swayne D.E."/>
        </authorList>
    </citation>
    <scope>NUCLEOTIDE SEQUENCE</scope>
</reference>
<dbReference type="GO" id="GO:0005549">
    <property type="term" value="F:odorant binding"/>
    <property type="evidence" value="ECO:0007669"/>
    <property type="project" value="InterPro"/>
</dbReference>
<keyword evidence="4 10" id="KW-0812">Transmembrane</keyword>
<dbReference type="GO" id="GO:0007165">
    <property type="term" value="P:signal transduction"/>
    <property type="evidence" value="ECO:0007669"/>
    <property type="project" value="UniProtKB-KW"/>
</dbReference>
<reference evidence="11" key="1">
    <citation type="journal article" date="2017" name="Gene">
        <title>Comprehensive evaluation of candidate reference genes for gene expression studies in Lysiphlebia japonica (Hymenoptera: Aphidiidae) using RT-qPCR.</title>
        <authorList>
            <person name="Gao X.K."/>
            <person name="Zhang S."/>
            <person name="Luo J.Y."/>
            <person name="Wang C.Y."/>
            <person name="Lu L.M."/>
            <person name="Zhang L.J."/>
            <person name="Zhu X.Z."/>
            <person name="Wang L."/>
            <person name="Lu H."/>
            <person name="Cui J.J."/>
        </authorList>
    </citation>
    <scope>NUCLEOTIDE SEQUENCE</scope>
</reference>
<sequence>MMIQTCAQFELLNSRFEKLPRTIKTSKNKSNLNDNLERQVKQNETEKIGNCVEHHIQIIEFSKKNNKIFGTSIFLQYSVSSLVLCMSVLRLSQLRSLSPDLASVFLYLISMISQVFIPCFAGHQLTVESCQVSDAIYSMDWTTLTTSTQKSLVLIMNRSQKPVRFISGYVIPLSMTSFNNVIRISYSIFNVLHSSSAV</sequence>
<protein>
    <submittedName>
        <fullName evidence="11">Odorant receptor 1</fullName>
    </submittedName>
</protein>
<organism evidence="11">
    <name type="scientific">Lysiphlebia japonica</name>
    <dbReference type="NCBI Taxonomy" id="104022"/>
    <lineage>
        <taxon>Eukaryota</taxon>
        <taxon>Metazoa</taxon>
        <taxon>Ecdysozoa</taxon>
        <taxon>Arthropoda</taxon>
        <taxon>Hexapoda</taxon>
        <taxon>Insecta</taxon>
        <taxon>Pterygota</taxon>
        <taxon>Neoptera</taxon>
        <taxon>Endopterygota</taxon>
        <taxon>Hymenoptera</taxon>
        <taxon>Apocrita</taxon>
        <taxon>Ichneumonoidea</taxon>
        <taxon>Braconidae</taxon>
        <taxon>Aphidiinae</taxon>
        <taxon>Lysiphlebia</taxon>
    </lineage>
</organism>
<evidence type="ECO:0000256" key="9">
    <source>
        <dbReference type="ARBA" id="ARBA00023224"/>
    </source>
</evidence>
<evidence type="ECO:0000256" key="7">
    <source>
        <dbReference type="ARBA" id="ARBA00023136"/>
    </source>
</evidence>
<keyword evidence="3" id="KW-0716">Sensory transduction</keyword>
<dbReference type="Pfam" id="PF02949">
    <property type="entry name" value="7tm_6"/>
    <property type="match status" value="1"/>
</dbReference>
<proteinExistence type="evidence at transcript level"/>
<accession>A0A291L1S2</accession>
<keyword evidence="6 10" id="KW-1133">Transmembrane helix</keyword>
<comment type="subcellular location">
    <subcellularLocation>
        <location evidence="1">Cell membrane</location>
        <topology evidence="1">Multi-pass membrane protein</topology>
    </subcellularLocation>
</comment>
<evidence type="ECO:0000256" key="3">
    <source>
        <dbReference type="ARBA" id="ARBA00022606"/>
    </source>
</evidence>
<keyword evidence="2" id="KW-1003">Cell membrane</keyword>
<evidence type="ECO:0000256" key="10">
    <source>
        <dbReference type="SAM" id="Phobius"/>
    </source>
</evidence>
<dbReference type="InterPro" id="IPR004117">
    <property type="entry name" value="7tm6_olfct_rcpt"/>
</dbReference>
<dbReference type="GO" id="GO:0004984">
    <property type="term" value="F:olfactory receptor activity"/>
    <property type="evidence" value="ECO:0007669"/>
    <property type="project" value="InterPro"/>
</dbReference>
<keyword evidence="7 10" id="KW-0472">Membrane</keyword>
<evidence type="ECO:0000256" key="6">
    <source>
        <dbReference type="ARBA" id="ARBA00022989"/>
    </source>
</evidence>
<feature type="transmembrane region" description="Helical" evidence="10">
    <location>
        <begin position="68"/>
        <end position="89"/>
    </location>
</feature>
<dbReference type="EMBL" id="KY809876">
    <property type="protein sequence ID" value="ATI09812.1"/>
    <property type="molecule type" value="mRNA"/>
</dbReference>
<dbReference type="PANTHER" id="PTHR21137">
    <property type="entry name" value="ODORANT RECEPTOR"/>
    <property type="match status" value="1"/>
</dbReference>
<dbReference type="PANTHER" id="PTHR21137:SF35">
    <property type="entry name" value="ODORANT RECEPTOR 19A-RELATED"/>
    <property type="match status" value="1"/>
</dbReference>
<evidence type="ECO:0000256" key="5">
    <source>
        <dbReference type="ARBA" id="ARBA00022725"/>
    </source>
</evidence>
<feature type="transmembrane region" description="Helical" evidence="10">
    <location>
        <begin position="101"/>
        <end position="121"/>
    </location>
</feature>
<dbReference type="GO" id="GO:0005886">
    <property type="term" value="C:plasma membrane"/>
    <property type="evidence" value="ECO:0007669"/>
    <property type="project" value="UniProtKB-SubCell"/>
</dbReference>
<evidence type="ECO:0000256" key="8">
    <source>
        <dbReference type="ARBA" id="ARBA00023170"/>
    </source>
</evidence>
<evidence type="ECO:0000313" key="11">
    <source>
        <dbReference type="EMBL" id="ATI09812.1"/>
    </source>
</evidence>
<evidence type="ECO:0000256" key="2">
    <source>
        <dbReference type="ARBA" id="ARBA00022475"/>
    </source>
</evidence>
<keyword evidence="9" id="KW-0807">Transducer</keyword>
<keyword evidence="5" id="KW-0552">Olfaction</keyword>
<keyword evidence="8 11" id="KW-0675">Receptor</keyword>
<dbReference type="AlphaFoldDB" id="A0A291L1S2"/>
<name>A0A291L1S2_9HYME</name>